<organism evidence="1 2">
    <name type="scientific">Spirosoma telluris</name>
    <dbReference type="NCBI Taxonomy" id="2183553"/>
    <lineage>
        <taxon>Bacteria</taxon>
        <taxon>Pseudomonadati</taxon>
        <taxon>Bacteroidota</taxon>
        <taxon>Cytophagia</taxon>
        <taxon>Cytophagales</taxon>
        <taxon>Cytophagaceae</taxon>
        <taxon>Spirosoma</taxon>
    </lineage>
</organism>
<protein>
    <submittedName>
        <fullName evidence="1">Uncharacterized protein</fullName>
    </submittedName>
</protein>
<comment type="caution">
    <text evidence="1">The sequence shown here is derived from an EMBL/GenBank/DDBJ whole genome shotgun (WGS) entry which is preliminary data.</text>
</comment>
<evidence type="ECO:0000313" key="2">
    <source>
        <dbReference type="Proteomes" id="UP000249016"/>
    </source>
</evidence>
<reference evidence="1 2" key="1">
    <citation type="submission" date="2018-06" db="EMBL/GenBank/DDBJ databases">
        <title>Spirosoma sp. HMF3257 Genome sequencing and assembly.</title>
        <authorList>
            <person name="Kang H."/>
            <person name="Cha I."/>
            <person name="Kim H."/>
            <person name="Kang J."/>
            <person name="Joh K."/>
        </authorList>
    </citation>
    <scope>NUCLEOTIDE SEQUENCE [LARGE SCALE GENOMIC DNA]</scope>
    <source>
        <strain evidence="1 2">HMF3257</strain>
    </source>
</reference>
<dbReference type="AlphaFoldDB" id="A0A327NKU9"/>
<dbReference type="Proteomes" id="UP000249016">
    <property type="component" value="Unassembled WGS sequence"/>
</dbReference>
<sequence length="225" mass="25691">MTEQEWKNQRSKASANLELLKMKKRGGLVSQEELDEASRILNALMTYQPEAVPEMAEIQPDCPTIPTKAGIEIPVMPVAEFTRLLEELTLQKSEFHKQMAIRCNKLKDIPDHESAKELVDEIDHYYERRTEMAVKINFLKANGRLPEDSGNNQPAEDLQLKFLENLPADKYELSKLLTTILPNLSKARGKLQAVKDQVKRVHYSQKVARLEAEVALIRSRIKALS</sequence>
<evidence type="ECO:0000313" key="1">
    <source>
        <dbReference type="EMBL" id="RAI76001.1"/>
    </source>
</evidence>
<dbReference type="EMBL" id="QLII01000001">
    <property type="protein sequence ID" value="RAI76001.1"/>
    <property type="molecule type" value="Genomic_DNA"/>
</dbReference>
<proteinExistence type="predicted"/>
<name>A0A327NKU9_9BACT</name>
<accession>A0A327NKU9</accession>
<keyword evidence="2" id="KW-1185">Reference proteome</keyword>
<gene>
    <name evidence="1" type="ORF">HMF3257_20795</name>
</gene>